<organism evidence="2 3">
    <name type="scientific">Flavobacterium stagni</name>
    <dbReference type="NCBI Taxonomy" id="2506421"/>
    <lineage>
        <taxon>Bacteria</taxon>
        <taxon>Pseudomonadati</taxon>
        <taxon>Bacteroidota</taxon>
        <taxon>Flavobacteriia</taxon>
        <taxon>Flavobacteriales</taxon>
        <taxon>Flavobacteriaceae</taxon>
        <taxon>Flavobacterium</taxon>
    </lineage>
</organism>
<reference evidence="3" key="1">
    <citation type="submission" date="2019-01" db="EMBL/GenBank/DDBJ databases">
        <title>Cytophagaceae bacterium strain CAR-16.</title>
        <authorList>
            <person name="Chen W.-M."/>
        </authorList>
    </citation>
    <scope>NUCLEOTIDE SEQUENCE [LARGE SCALE GENOMIC DNA]</scope>
    <source>
        <strain evidence="3">WWJ-16</strain>
    </source>
</reference>
<keyword evidence="3" id="KW-1185">Reference proteome</keyword>
<dbReference type="Pfam" id="PF01713">
    <property type="entry name" value="Smr"/>
    <property type="match status" value="1"/>
</dbReference>
<evidence type="ECO:0000259" key="1">
    <source>
        <dbReference type="Pfam" id="PF01713"/>
    </source>
</evidence>
<evidence type="ECO:0000313" key="2">
    <source>
        <dbReference type="EMBL" id="RXR22668.1"/>
    </source>
</evidence>
<accession>A0A4Q1KA04</accession>
<sequence length="187" mass="21494">MGTNKFEIGDRVAVLDDAISGVVVQVKNDQISIQTDDDFMMTFFVNELIKENNTNDLDYFSKSDASHKIKIDTTPTRAQKNFTFKSDKRDKGAPEFDLHIEKLVKNFRGMSNFDILTIQLETAQRHVEFALKNRIPKIVLIHGVGEGILKTELEFLLRKYPQVTFQEASYQKYGMGATEIYFQQNSK</sequence>
<dbReference type="InterPro" id="IPR036063">
    <property type="entry name" value="Smr_dom_sf"/>
</dbReference>
<dbReference type="RefSeq" id="WP_129461553.1">
    <property type="nucleotide sequence ID" value="NZ_SBKN01000004.1"/>
</dbReference>
<dbReference type="InterPro" id="IPR002625">
    <property type="entry name" value="Smr_dom"/>
</dbReference>
<name>A0A4Q1KA04_9FLAO</name>
<dbReference type="Proteomes" id="UP000289857">
    <property type="component" value="Unassembled WGS sequence"/>
</dbReference>
<dbReference type="Gene3D" id="3.30.1370.110">
    <property type="match status" value="1"/>
</dbReference>
<dbReference type="OrthoDB" id="1524810at2"/>
<proteinExistence type="predicted"/>
<dbReference type="EMBL" id="SBKN01000004">
    <property type="protein sequence ID" value="RXR22668.1"/>
    <property type="molecule type" value="Genomic_DNA"/>
</dbReference>
<feature type="domain" description="Smr" evidence="1">
    <location>
        <begin position="124"/>
        <end position="182"/>
    </location>
</feature>
<gene>
    <name evidence="2" type="ORF">EQG61_08805</name>
</gene>
<dbReference type="AlphaFoldDB" id="A0A4Q1KA04"/>
<comment type="caution">
    <text evidence="2">The sequence shown here is derived from an EMBL/GenBank/DDBJ whole genome shotgun (WGS) entry which is preliminary data.</text>
</comment>
<protein>
    <submittedName>
        <fullName evidence="2">DNA mismatch repair protein MutS</fullName>
    </submittedName>
</protein>
<evidence type="ECO:0000313" key="3">
    <source>
        <dbReference type="Proteomes" id="UP000289857"/>
    </source>
</evidence>